<gene>
    <name evidence="1" type="ORF">ENP55_06180</name>
</gene>
<reference evidence="1" key="1">
    <citation type="journal article" date="2020" name="mSystems">
        <title>Genome- and Community-Level Interaction Insights into Carbon Utilization and Element Cycling Functions of Hydrothermarchaeota in Hydrothermal Sediment.</title>
        <authorList>
            <person name="Zhou Z."/>
            <person name="Liu Y."/>
            <person name="Xu W."/>
            <person name="Pan J."/>
            <person name="Luo Z.H."/>
            <person name="Li M."/>
        </authorList>
    </citation>
    <scope>NUCLEOTIDE SEQUENCE [LARGE SCALE GENOMIC DNA]</scope>
    <source>
        <strain evidence="1">SpSt-23</strain>
    </source>
</reference>
<evidence type="ECO:0000313" key="1">
    <source>
        <dbReference type="EMBL" id="HEF87846.1"/>
    </source>
</evidence>
<dbReference type="EMBL" id="DSJT01000034">
    <property type="protein sequence ID" value="HEF87846.1"/>
    <property type="molecule type" value="Genomic_DNA"/>
</dbReference>
<protein>
    <submittedName>
        <fullName evidence="1">Uncharacterized protein</fullName>
    </submittedName>
</protein>
<accession>A0A7C2G004</accession>
<comment type="caution">
    <text evidence="1">The sequence shown here is derived from an EMBL/GenBank/DDBJ whole genome shotgun (WGS) entry which is preliminary data.</text>
</comment>
<sequence>MFFTLFALISPLAVFIMDVSSSNGEIIGIEPVRDNSYCGLKVSYEGNVKLVGFTLWMNQSKINVGDLEQGSVKTVTVECDVLSEPSKISFTIAGLYPLEIRLNTTSE</sequence>
<proteinExistence type="predicted"/>
<organism evidence="1">
    <name type="scientific">Thermosphaera aggregans</name>
    <dbReference type="NCBI Taxonomy" id="54254"/>
    <lineage>
        <taxon>Archaea</taxon>
        <taxon>Thermoproteota</taxon>
        <taxon>Thermoprotei</taxon>
        <taxon>Desulfurococcales</taxon>
        <taxon>Desulfurococcaceae</taxon>
        <taxon>Thermosphaera</taxon>
    </lineage>
</organism>
<name>A0A7C2G004_9CREN</name>
<dbReference type="AlphaFoldDB" id="A0A7C2G004"/>